<accession>A0A7R9EJ40</accession>
<dbReference type="AlphaFoldDB" id="A0A7R9EJ40"/>
<dbReference type="EMBL" id="OB798546">
    <property type="protein sequence ID" value="CAD7434937.1"/>
    <property type="molecule type" value="Genomic_DNA"/>
</dbReference>
<protein>
    <submittedName>
        <fullName evidence="1">Uncharacterized protein</fullName>
    </submittedName>
</protein>
<gene>
    <name evidence="1" type="ORF">TMSB3V08_LOCUS11587</name>
</gene>
<name>A0A7R9EJ40_9NEOP</name>
<evidence type="ECO:0000313" key="1">
    <source>
        <dbReference type="EMBL" id="CAD7434937.1"/>
    </source>
</evidence>
<organism evidence="1">
    <name type="scientific">Timema monikensis</name>
    <dbReference type="NCBI Taxonomy" id="170555"/>
    <lineage>
        <taxon>Eukaryota</taxon>
        <taxon>Metazoa</taxon>
        <taxon>Ecdysozoa</taxon>
        <taxon>Arthropoda</taxon>
        <taxon>Hexapoda</taxon>
        <taxon>Insecta</taxon>
        <taxon>Pterygota</taxon>
        <taxon>Neoptera</taxon>
        <taxon>Polyneoptera</taxon>
        <taxon>Phasmatodea</taxon>
        <taxon>Timematodea</taxon>
        <taxon>Timematoidea</taxon>
        <taxon>Timematidae</taxon>
        <taxon>Timema</taxon>
    </lineage>
</organism>
<proteinExistence type="predicted"/>
<reference evidence="1" key="1">
    <citation type="submission" date="2020-11" db="EMBL/GenBank/DDBJ databases">
        <authorList>
            <person name="Tran Van P."/>
        </authorList>
    </citation>
    <scope>NUCLEOTIDE SEQUENCE</scope>
</reference>
<sequence length="91" mass="10430">METCNISLVKQEIVELIKTEPENKDEFDMCGQSGIKTEDESDNSNYVDDIVKTEIKQYDPSLRIMNSNIDHFTLVDKSERGKGVWGQRTNS</sequence>